<keyword evidence="1" id="KW-0732">Signal</keyword>
<protein>
    <recommendedName>
        <fullName evidence="4">Lipoprotein</fullName>
    </recommendedName>
</protein>
<feature type="signal peptide" evidence="1">
    <location>
        <begin position="1"/>
        <end position="18"/>
    </location>
</feature>
<evidence type="ECO:0008006" key="4">
    <source>
        <dbReference type="Google" id="ProtNLM"/>
    </source>
</evidence>
<keyword evidence="3" id="KW-1185">Reference proteome</keyword>
<dbReference type="Proteomes" id="UP000318717">
    <property type="component" value="Unassembled WGS sequence"/>
</dbReference>
<dbReference type="PROSITE" id="PS51257">
    <property type="entry name" value="PROKAR_LIPOPROTEIN"/>
    <property type="match status" value="1"/>
</dbReference>
<accession>A0A4Y3HVR0</accession>
<feature type="chain" id="PRO_5021214231" description="Lipoprotein" evidence="1">
    <location>
        <begin position="19"/>
        <end position="144"/>
    </location>
</feature>
<dbReference type="EMBL" id="BJLF01000006">
    <property type="protein sequence ID" value="GEA50832.1"/>
    <property type="molecule type" value="Genomic_DNA"/>
</dbReference>
<dbReference type="AlphaFoldDB" id="A0A4Y3HVR0"/>
<evidence type="ECO:0000313" key="2">
    <source>
        <dbReference type="EMBL" id="GEA50832.1"/>
    </source>
</evidence>
<evidence type="ECO:0000313" key="3">
    <source>
        <dbReference type="Proteomes" id="UP000318717"/>
    </source>
</evidence>
<organism evidence="2 3">
    <name type="scientific">Vibrio inusitatus NBRC 102082</name>
    <dbReference type="NCBI Taxonomy" id="1219070"/>
    <lineage>
        <taxon>Bacteria</taxon>
        <taxon>Pseudomonadati</taxon>
        <taxon>Pseudomonadota</taxon>
        <taxon>Gammaproteobacteria</taxon>
        <taxon>Vibrionales</taxon>
        <taxon>Vibrionaceae</taxon>
        <taxon>Vibrio</taxon>
    </lineage>
</organism>
<name>A0A4Y3HVR0_9VIBR</name>
<dbReference type="RefSeq" id="WP_141345176.1">
    <property type="nucleotide sequence ID" value="NZ_BJLF01000006.1"/>
</dbReference>
<sequence length="144" mass="16867">MKYLILIPSLLLMLSACSSGNETNVEKQAFEDLRTEIRVAITDPEREKEVLMIIDELSEELQLLRDKKEQRQVQTRKLNANYDTTREEFEVFIKAKHADIRLSQQRILNKRDALIEATTHEEWDQIINKRSTSIDNAIKVVQLN</sequence>
<proteinExistence type="predicted"/>
<comment type="caution">
    <text evidence="2">The sequence shown here is derived from an EMBL/GenBank/DDBJ whole genome shotgun (WGS) entry which is preliminary data.</text>
</comment>
<reference evidence="2 3" key="1">
    <citation type="submission" date="2019-06" db="EMBL/GenBank/DDBJ databases">
        <title>Whole genome shotgun sequence of Vibrio inusitatus NBRC 102082.</title>
        <authorList>
            <person name="Hosoyama A."/>
            <person name="Uohara A."/>
            <person name="Ohji S."/>
            <person name="Ichikawa N."/>
        </authorList>
    </citation>
    <scope>NUCLEOTIDE SEQUENCE [LARGE SCALE GENOMIC DNA]</scope>
    <source>
        <strain evidence="2 3">NBRC 102082</strain>
    </source>
</reference>
<gene>
    <name evidence="2" type="ORF">VIN01S_16360</name>
</gene>
<evidence type="ECO:0000256" key="1">
    <source>
        <dbReference type="SAM" id="SignalP"/>
    </source>
</evidence>